<proteinExistence type="predicted"/>
<evidence type="ECO:0000313" key="2">
    <source>
        <dbReference type="Proteomes" id="UP000239458"/>
    </source>
</evidence>
<reference evidence="1 2" key="1">
    <citation type="submission" date="2017-09" db="EMBL/GenBank/DDBJ databases">
        <title>Genomic, metabolic, and phenotypic characteristics of bacterial isolates from the natural microbiome of the model nematode Caenorhabditis elegans.</title>
        <authorList>
            <person name="Zimmermann J."/>
            <person name="Obeng N."/>
            <person name="Yang W."/>
            <person name="Obeng O."/>
            <person name="Kissoyan K."/>
            <person name="Pees B."/>
            <person name="Dirksen P."/>
            <person name="Hoppner M."/>
            <person name="Franke A."/>
            <person name="Rosenstiel P."/>
            <person name="Leippe M."/>
            <person name="Dierking K."/>
            <person name="Kaleta C."/>
            <person name="Schulenburg H."/>
        </authorList>
    </citation>
    <scope>NUCLEOTIDE SEQUENCE [LARGE SCALE GENOMIC DNA]</scope>
    <source>
        <strain evidence="1 2">MYb184</strain>
    </source>
</reference>
<accession>A0A2S9DNZ1</accession>
<name>A0A2S9DNZ1_PSECE</name>
<organism evidence="1 2">
    <name type="scientific">Pseudomonas cedrina</name>
    <dbReference type="NCBI Taxonomy" id="651740"/>
    <lineage>
        <taxon>Bacteria</taxon>
        <taxon>Pseudomonadati</taxon>
        <taxon>Pseudomonadota</taxon>
        <taxon>Gammaproteobacteria</taxon>
        <taxon>Pseudomonadales</taxon>
        <taxon>Pseudomonadaceae</taxon>
        <taxon>Pseudomonas</taxon>
    </lineage>
</organism>
<dbReference type="AlphaFoldDB" id="A0A2S9DNZ1"/>
<evidence type="ECO:0000313" key="1">
    <source>
        <dbReference type="EMBL" id="PRC02955.1"/>
    </source>
</evidence>
<dbReference type="Proteomes" id="UP000239458">
    <property type="component" value="Unassembled WGS sequence"/>
</dbReference>
<sequence length="61" mass="6875">MLMRMGSYMWRVLGRSGWCAYTLLAGFTDQAAFAALFLCDLHQLGLYGGQWRRWGGQLQGG</sequence>
<gene>
    <name evidence="1" type="ORF">CQ006_15340</name>
</gene>
<feature type="non-terminal residue" evidence="1">
    <location>
        <position position="61"/>
    </location>
</feature>
<dbReference type="EMBL" id="PCQE01000023">
    <property type="protein sequence ID" value="PRC02955.1"/>
    <property type="molecule type" value="Genomic_DNA"/>
</dbReference>
<protein>
    <submittedName>
        <fullName evidence="1">Uncharacterized protein</fullName>
    </submittedName>
</protein>
<comment type="caution">
    <text evidence="1">The sequence shown here is derived from an EMBL/GenBank/DDBJ whole genome shotgun (WGS) entry which is preliminary data.</text>
</comment>